<keyword evidence="5" id="KW-0576">Peroxisome</keyword>
<feature type="transmembrane region" description="Helical" evidence="6">
    <location>
        <begin position="235"/>
        <end position="255"/>
    </location>
</feature>
<evidence type="ECO:0000259" key="7">
    <source>
        <dbReference type="Pfam" id="PF06398"/>
    </source>
</evidence>
<evidence type="ECO:0000256" key="5">
    <source>
        <dbReference type="ARBA" id="ARBA00023140"/>
    </source>
</evidence>
<dbReference type="Proteomes" id="UP000422736">
    <property type="component" value="Chromosome 6"/>
</dbReference>
<keyword evidence="4 6" id="KW-0472">Membrane</keyword>
<dbReference type="Pfam" id="PF06398">
    <property type="entry name" value="Pex24p"/>
    <property type="match status" value="1"/>
</dbReference>
<dbReference type="InterPro" id="IPR052816">
    <property type="entry name" value="Peroxisomal_Membrane_PEX28-32"/>
</dbReference>
<organism evidence="8 9">
    <name type="scientific">Kluyveromyces marxianus</name>
    <name type="common">Yeast</name>
    <name type="synonym">Candida kefyr</name>
    <dbReference type="NCBI Taxonomy" id="4911"/>
    <lineage>
        <taxon>Eukaryota</taxon>
        <taxon>Fungi</taxon>
        <taxon>Dikarya</taxon>
        <taxon>Ascomycota</taxon>
        <taxon>Saccharomycotina</taxon>
        <taxon>Saccharomycetes</taxon>
        <taxon>Saccharomycetales</taxon>
        <taxon>Saccharomycetaceae</taxon>
        <taxon>Kluyveromyces</taxon>
    </lineage>
</organism>
<protein>
    <submittedName>
        <fullName evidence="8">Peroxisomal membrane protein PEX28</fullName>
    </submittedName>
</protein>
<dbReference type="EMBL" id="CP015059">
    <property type="protein sequence ID" value="QGN17510.1"/>
    <property type="molecule type" value="Genomic_DNA"/>
</dbReference>
<evidence type="ECO:0000256" key="1">
    <source>
        <dbReference type="ARBA" id="ARBA00004585"/>
    </source>
</evidence>
<keyword evidence="9" id="KW-1185">Reference proteome</keyword>
<comment type="subcellular location">
    <subcellularLocation>
        <location evidence="1">Peroxisome membrane</location>
        <topology evidence="1">Multi-pass membrane protein</topology>
    </subcellularLocation>
</comment>
<dbReference type="PANTHER" id="PTHR28304:SF1">
    <property type="entry name" value="PEROXISOMAL MEMBRANE PROTEIN PEX28"/>
    <property type="match status" value="1"/>
</dbReference>
<dbReference type="PANTHER" id="PTHR28304">
    <property type="entry name" value="PEROXISOMAL MEMBRANE PROTEIN PEX29"/>
    <property type="match status" value="1"/>
</dbReference>
<sequence>METQVGAKRVSRRSLLGNYLLRKYENVFASIDHVSAPDDNEKLLSNRDLVQGIASSLFDATWERFKAMRDDDTKTIDDDFQEYMSGIDLESNDSFWKDENFRQEYEARSASSEDPGPQGIRMERIQNGQFKNGRHLVEETKEHFVDMVIDRLILSLLPDELPEREQFSQRVSEPSRRKSQTVSVSIMSRNIRILTSKLGAIFEVQDELVRLATWRNPAGTLLILVVFTKICFNPMLLLILPIVYIMFGLMIPGYLHRHPLHRGIYLSKRSYGQSLIKDITTGGSRVKVQPHEPLREYSYEDVDLDALKKANAVRQSMEFVVNLRDLQNLMSIMVFITDKVEKFVYGTAGFKNEQISTMVFLSGFFFLISLWVIAPFINWALMTSMLAWGVMFVLHPRVRPVLLGLLKKQQLEKGKEVLEKTERYDILLDEPVETRWTEVFEIQIQGITETEWSHYMYATHVFDKSDLYRKSQKPPPGVQTLEELKPPPTWVFDSNCEWITDTNVQQWAAERGLENLKIDGDYLVDDQFKRKRLIRKVIRYANPARIPSYR</sequence>
<evidence type="ECO:0000256" key="2">
    <source>
        <dbReference type="ARBA" id="ARBA00022692"/>
    </source>
</evidence>
<keyword evidence="2 6" id="KW-0812">Transmembrane</keyword>
<gene>
    <name evidence="8" type="primary">PEX28</name>
    <name evidence="8" type="ORF">FIM1_4246</name>
</gene>
<feature type="transmembrane region" description="Helical" evidence="6">
    <location>
        <begin position="359"/>
        <end position="380"/>
    </location>
</feature>
<proteinExistence type="predicted"/>
<reference evidence="8 9" key="2">
    <citation type="submission" date="2019-11" db="EMBL/GenBank/DDBJ databases">
        <authorList>
            <person name="Lu H."/>
        </authorList>
    </citation>
    <scope>NUCLEOTIDE SEQUENCE [LARGE SCALE GENOMIC DNA]</scope>
    <source>
        <strain evidence="8 9">FIM1</strain>
    </source>
</reference>
<keyword evidence="3 6" id="KW-1133">Transmembrane helix</keyword>
<feature type="domain" description="TECPR1-like DysF" evidence="7">
    <location>
        <begin position="182"/>
        <end position="533"/>
    </location>
</feature>
<evidence type="ECO:0000256" key="6">
    <source>
        <dbReference type="SAM" id="Phobius"/>
    </source>
</evidence>
<evidence type="ECO:0000256" key="3">
    <source>
        <dbReference type="ARBA" id="ARBA00022989"/>
    </source>
</evidence>
<name>A0ABX6EYU3_KLUMA</name>
<accession>A0ABX6EYU3</accession>
<evidence type="ECO:0000256" key="4">
    <source>
        <dbReference type="ARBA" id="ARBA00023136"/>
    </source>
</evidence>
<evidence type="ECO:0000313" key="9">
    <source>
        <dbReference type="Proteomes" id="UP000422736"/>
    </source>
</evidence>
<dbReference type="InterPro" id="IPR010482">
    <property type="entry name" value="TECPR1-like_DysF"/>
</dbReference>
<reference evidence="8 9" key="1">
    <citation type="submission" date="2016-03" db="EMBL/GenBank/DDBJ databases">
        <title>How can Kluyveromyces marxianus grow so fast - potential evolutionary course in Saccharomyces Complex revealed by comparative genomics.</title>
        <authorList>
            <person name="Mo W."/>
            <person name="Lu W."/>
            <person name="Yang X."/>
            <person name="Qi J."/>
            <person name="Lv H."/>
        </authorList>
    </citation>
    <scope>NUCLEOTIDE SEQUENCE [LARGE SCALE GENOMIC DNA]</scope>
    <source>
        <strain evidence="8 9">FIM1</strain>
    </source>
</reference>
<evidence type="ECO:0000313" key="8">
    <source>
        <dbReference type="EMBL" id="QGN17510.1"/>
    </source>
</evidence>